<proteinExistence type="predicted"/>
<feature type="compositionally biased region" description="Polar residues" evidence="1">
    <location>
        <begin position="61"/>
        <end position="70"/>
    </location>
</feature>
<evidence type="ECO:0000256" key="1">
    <source>
        <dbReference type="SAM" id="MobiDB-lite"/>
    </source>
</evidence>
<name>A0A914VHA7_9BILA</name>
<accession>A0A914VHA7</accession>
<reference evidence="3" key="1">
    <citation type="submission" date="2022-11" db="UniProtKB">
        <authorList>
            <consortium name="WormBaseParasite"/>
        </authorList>
    </citation>
    <scope>IDENTIFICATION</scope>
</reference>
<organism evidence="2 3">
    <name type="scientific">Plectus sambesii</name>
    <dbReference type="NCBI Taxonomy" id="2011161"/>
    <lineage>
        <taxon>Eukaryota</taxon>
        <taxon>Metazoa</taxon>
        <taxon>Ecdysozoa</taxon>
        <taxon>Nematoda</taxon>
        <taxon>Chromadorea</taxon>
        <taxon>Plectida</taxon>
        <taxon>Plectina</taxon>
        <taxon>Plectoidea</taxon>
        <taxon>Plectidae</taxon>
        <taxon>Plectus</taxon>
    </lineage>
</organism>
<dbReference type="AlphaFoldDB" id="A0A914VHA7"/>
<dbReference type="WBParaSite" id="PSAMB.scaffold1894size26862.g15417.t1">
    <property type="protein sequence ID" value="PSAMB.scaffold1894size26862.g15417.t1"/>
    <property type="gene ID" value="PSAMB.scaffold1894size26862.g15417"/>
</dbReference>
<sequence length="249" mass="27515">MSGSWRGGVDRWCQPARQCGSAGADGGGVCDRRPSLLVNHMRPGGGWRRFRRPPSRYALPNSPSRSNSVKTDLGRPYMLLVRRLDQRHRQSSVRLCAVAFRRRGHNESCHPISVATDFTPVRRRDGSPRNPAPITVGARSQSVAPAILSFAAMNLPRHSLLSLLFLFLVAVAVQARPQHKRAVDYFENSPYAQDEGIAIDFVTIAPTSATAEPRNAGGDVRTNRINSFMSTLSQLNDSSGVVQWLRSVW</sequence>
<feature type="region of interest" description="Disordered" evidence="1">
    <location>
        <begin position="41"/>
        <end position="71"/>
    </location>
</feature>
<dbReference type="Proteomes" id="UP000887566">
    <property type="component" value="Unplaced"/>
</dbReference>
<evidence type="ECO:0000313" key="3">
    <source>
        <dbReference type="WBParaSite" id="PSAMB.scaffold1894size26862.g15417.t1"/>
    </source>
</evidence>
<protein>
    <submittedName>
        <fullName evidence="3">Uncharacterized protein</fullName>
    </submittedName>
</protein>
<evidence type="ECO:0000313" key="2">
    <source>
        <dbReference type="Proteomes" id="UP000887566"/>
    </source>
</evidence>
<keyword evidence="2" id="KW-1185">Reference proteome</keyword>